<accession>A0A1D9G0A8</accession>
<feature type="region of interest" description="Disordered" evidence="1">
    <location>
        <begin position="247"/>
        <end position="277"/>
    </location>
</feature>
<dbReference type="InterPro" id="IPR025295">
    <property type="entry name" value="eCIS_core_dom"/>
</dbReference>
<reference evidence="4" key="1">
    <citation type="submission" date="2016-10" db="EMBL/GenBank/DDBJ databases">
        <title>Comparative genomics uncovers the prolific and rare metabolic potential of the cyanobacterial genus Moorea.</title>
        <authorList>
            <person name="Leao T."/>
            <person name="Castelao G."/>
            <person name="Korobeynikov A."/>
            <person name="Monroe E.A."/>
            <person name="Podell S."/>
            <person name="Glukhov E."/>
            <person name="Allen E."/>
            <person name="Gerwick W.H."/>
            <person name="Gerwick L."/>
        </authorList>
    </citation>
    <scope>NUCLEOTIDE SEQUENCE [LARGE SCALE GENOMIC DNA]</scope>
    <source>
        <strain evidence="4">JHB</strain>
    </source>
</reference>
<protein>
    <submittedName>
        <fullName evidence="3">DUF4157 domain-containing protein</fullName>
    </submittedName>
</protein>
<dbReference type="Pfam" id="PF13699">
    <property type="entry name" value="eCIS_core"/>
    <property type="match status" value="1"/>
</dbReference>
<feature type="compositionally biased region" description="Basic and acidic residues" evidence="1">
    <location>
        <begin position="20"/>
        <end position="30"/>
    </location>
</feature>
<organism evidence="3 4">
    <name type="scientific">Moorena producens (strain JHB)</name>
    <dbReference type="NCBI Taxonomy" id="1454205"/>
    <lineage>
        <taxon>Bacteria</taxon>
        <taxon>Bacillati</taxon>
        <taxon>Cyanobacteriota</taxon>
        <taxon>Cyanophyceae</taxon>
        <taxon>Coleofasciculales</taxon>
        <taxon>Coleofasciculaceae</taxon>
        <taxon>Moorena</taxon>
    </lineage>
</organism>
<evidence type="ECO:0000259" key="2">
    <source>
        <dbReference type="Pfam" id="PF13699"/>
    </source>
</evidence>
<evidence type="ECO:0000313" key="4">
    <source>
        <dbReference type="Proteomes" id="UP000176944"/>
    </source>
</evidence>
<dbReference type="EMBL" id="CP017708">
    <property type="protein sequence ID" value="AOY81057.1"/>
    <property type="molecule type" value="Genomic_DNA"/>
</dbReference>
<feature type="domain" description="eCIS core" evidence="2">
    <location>
        <begin position="141"/>
        <end position="206"/>
    </location>
</feature>
<evidence type="ECO:0000256" key="1">
    <source>
        <dbReference type="SAM" id="MobiDB-lite"/>
    </source>
</evidence>
<gene>
    <name evidence="3" type="ORF">BJP36_15250</name>
</gene>
<feature type="region of interest" description="Disordered" evidence="1">
    <location>
        <begin position="1"/>
        <end position="30"/>
    </location>
</feature>
<dbReference type="Proteomes" id="UP000176944">
    <property type="component" value="Chromosome"/>
</dbReference>
<dbReference type="AlphaFoldDB" id="A0A1D9G0A8"/>
<proteinExistence type="predicted"/>
<name>A0A1D9G0A8_MOOP1</name>
<feature type="compositionally biased region" description="Basic residues" evidence="1">
    <location>
        <begin position="1"/>
        <end position="11"/>
    </location>
</feature>
<sequence>MRTTHTYKPKYSHSTSVSFDQKKKDSRGKGYREILEAEEREWNAEEAVGEWGSISAKVMRTLESGQYQPETGRREMGLQGKFSFGQPGDRSRQGANHGGHQVVQPHWMMVQGRAQPLTGDAVTYGHGTWATRRQKENKTGLPDRLKAGIENLSGYSMDDVRVHYNSEKPAQLQAQAYAQGTEIHVGPGQEKHLPHEAWHVVQQKQGRVRGGLVELGETINGDLGLEQEAEVMGKRAWEGRICTREWRTRPANRQHPGQRGSVMGSSSPRAGDGDPIQCERANSLSVAHDLIGKNRAPQDIFEENTIKHFQTLRENLVSMGPIEKEKLVEKNRDYINYKKLCLDNINQIDVKKNVWNGDESNQLIFVRDMGEIPIMWRNREIDYKPHPTLIGGDPNVSAAGQLRVTQEKTIERVKVFDEEIEREIDKYVVWVNSSSGHFRFEEVQVMALQEIKRALNHEPSPEDMSRVEVKYADRSWQEKK</sequence>
<evidence type="ECO:0000313" key="3">
    <source>
        <dbReference type="EMBL" id="AOY81057.1"/>
    </source>
</evidence>